<evidence type="ECO:0000259" key="7">
    <source>
        <dbReference type="Pfam" id="PF05699"/>
    </source>
</evidence>
<dbReference type="EMBL" id="AJIL01000013">
    <property type="protein sequence ID" value="KNF04158.1"/>
    <property type="molecule type" value="Genomic_DNA"/>
</dbReference>
<dbReference type="InterPro" id="IPR012337">
    <property type="entry name" value="RNaseH-like_sf"/>
</dbReference>
<feature type="region of interest" description="Disordered" evidence="6">
    <location>
        <begin position="1"/>
        <end position="23"/>
    </location>
</feature>
<evidence type="ECO:0000256" key="2">
    <source>
        <dbReference type="ARBA" id="ARBA00022723"/>
    </source>
</evidence>
<comment type="subcellular location">
    <subcellularLocation>
        <location evidence="1">Nucleus</location>
    </subcellularLocation>
</comment>
<dbReference type="SUPFAM" id="SSF53098">
    <property type="entry name" value="Ribonuclease H-like"/>
    <property type="match status" value="1"/>
</dbReference>
<organism evidence="8 9">
    <name type="scientific">Puccinia striiformis f. sp. tritici PST-78</name>
    <dbReference type="NCBI Taxonomy" id="1165861"/>
    <lineage>
        <taxon>Eukaryota</taxon>
        <taxon>Fungi</taxon>
        <taxon>Dikarya</taxon>
        <taxon>Basidiomycota</taxon>
        <taxon>Pucciniomycotina</taxon>
        <taxon>Pucciniomycetes</taxon>
        <taxon>Pucciniales</taxon>
        <taxon>Pucciniaceae</taxon>
        <taxon>Puccinia</taxon>
    </lineage>
</organism>
<evidence type="ECO:0000256" key="5">
    <source>
        <dbReference type="ARBA" id="ARBA00023242"/>
    </source>
</evidence>
<keyword evidence="5" id="KW-0539">Nucleus</keyword>
<protein>
    <recommendedName>
        <fullName evidence="7">HAT C-terminal dimerisation domain-containing protein</fullName>
    </recommendedName>
</protein>
<proteinExistence type="predicted"/>
<sequence length="421" mass="48331">MRWKTTMVVDPDDAEAPSAEPGWEIDEDEDEELESDLSGIGFTLKKIDYICRRIASNPQKQAEWKLWAKKLGYEGRGLIGGYGIRWNIAYDSRQRAYEGRRVIKQLLENKSDKYAGKSASDHFFKSYELTSKEWEDIHTLNQVLKEFLEITKRLEGDGPKLPMVVFEYVQLLDSLEKKKTAALSTTLEPMFYPMIERTKKYLKFALGCDTVVMATFLHPAWRMQLFTNRSPDQLTRIISLCSRKFLERENQLKSAQLELSHVMTTQSETNFAPEDSDSDAGEFNYYPQNSGSPPVNTEMERYNNGDFPMDRKGCVLGWWKVHCKDFPVMASLARDYLACAVSSACIERTFSAAARVCAPGRSGFKIPTIERCISSHMWLRTSVQLNGTFTDCQAIIDTANKNPKFKRYQKKKVKKGRAIRD</sequence>
<accession>A0A0L0VY15</accession>
<dbReference type="PANTHER" id="PTHR46481:SF10">
    <property type="entry name" value="ZINC FINGER BED DOMAIN-CONTAINING PROTEIN 39"/>
    <property type="match status" value="1"/>
</dbReference>
<feature type="compositionally biased region" description="Polar residues" evidence="6">
    <location>
        <begin position="286"/>
        <end position="295"/>
    </location>
</feature>
<comment type="caution">
    <text evidence="8">The sequence shown here is derived from an EMBL/GenBank/DDBJ whole genome shotgun (WGS) entry which is preliminary data.</text>
</comment>
<evidence type="ECO:0000313" key="8">
    <source>
        <dbReference type="EMBL" id="KNF04158.1"/>
    </source>
</evidence>
<name>A0A0L0VY15_9BASI</name>
<dbReference type="InterPro" id="IPR008906">
    <property type="entry name" value="HATC_C_dom"/>
</dbReference>
<evidence type="ECO:0000256" key="4">
    <source>
        <dbReference type="ARBA" id="ARBA00022833"/>
    </source>
</evidence>
<keyword evidence="9" id="KW-1185">Reference proteome</keyword>
<dbReference type="InterPro" id="IPR052035">
    <property type="entry name" value="ZnF_BED_domain_contain"/>
</dbReference>
<feature type="domain" description="HAT C-terminal dimerisation" evidence="7">
    <location>
        <begin position="314"/>
        <end position="379"/>
    </location>
</feature>
<dbReference type="Proteomes" id="UP000054564">
    <property type="component" value="Unassembled WGS sequence"/>
</dbReference>
<keyword evidence="3" id="KW-0863">Zinc-finger</keyword>
<feature type="region of interest" description="Disordered" evidence="6">
    <location>
        <begin position="269"/>
        <end position="296"/>
    </location>
</feature>
<dbReference type="GO" id="GO:0046983">
    <property type="term" value="F:protein dimerization activity"/>
    <property type="evidence" value="ECO:0007669"/>
    <property type="project" value="InterPro"/>
</dbReference>
<dbReference type="PANTHER" id="PTHR46481">
    <property type="entry name" value="ZINC FINGER BED DOMAIN-CONTAINING PROTEIN 4"/>
    <property type="match status" value="1"/>
</dbReference>
<dbReference type="Pfam" id="PF05699">
    <property type="entry name" value="Dimer_Tnp_hAT"/>
    <property type="match status" value="1"/>
</dbReference>
<keyword evidence="2" id="KW-0479">Metal-binding</keyword>
<evidence type="ECO:0000256" key="3">
    <source>
        <dbReference type="ARBA" id="ARBA00022771"/>
    </source>
</evidence>
<dbReference type="GO" id="GO:0008270">
    <property type="term" value="F:zinc ion binding"/>
    <property type="evidence" value="ECO:0007669"/>
    <property type="project" value="UniProtKB-KW"/>
</dbReference>
<reference evidence="9" key="1">
    <citation type="submission" date="2014-03" db="EMBL/GenBank/DDBJ databases">
        <title>The Genome Sequence of Puccinia striiformis f. sp. tritici PST-78.</title>
        <authorList>
            <consortium name="The Broad Institute Genome Sequencing Platform"/>
            <person name="Cuomo C."/>
            <person name="Hulbert S."/>
            <person name="Chen X."/>
            <person name="Walker B."/>
            <person name="Young S.K."/>
            <person name="Zeng Q."/>
            <person name="Gargeya S."/>
            <person name="Fitzgerald M."/>
            <person name="Haas B."/>
            <person name="Abouelleil A."/>
            <person name="Alvarado L."/>
            <person name="Arachchi H.M."/>
            <person name="Berlin A.M."/>
            <person name="Chapman S.B."/>
            <person name="Goldberg J."/>
            <person name="Griggs A."/>
            <person name="Gujja S."/>
            <person name="Hansen M."/>
            <person name="Howarth C."/>
            <person name="Imamovic A."/>
            <person name="Larimer J."/>
            <person name="McCowan C."/>
            <person name="Montmayeur A."/>
            <person name="Murphy C."/>
            <person name="Neiman D."/>
            <person name="Pearson M."/>
            <person name="Priest M."/>
            <person name="Roberts A."/>
            <person name="Saif S."/>
            <person name="Shea T."/>
            <person name="Sisk P."/>
            <person name="Sykes S."/>
            <person name="Wortman J."/>
            <person name="Nusbaum C."/>
            <person name="Birren B."/>
        </authorList>
    </citation>
    <scope>NUCLEOTIDE SEQUENCE [LARGE SCALE GENOMIC DNA]</scope>
    <source>
        <strain evidence="9">race PST-78</strain>
    </source>
</reference>
<gene>
    <name evidence="8" type="ORF">PSTG_02509</name>
</gene>
<dbReference type="GO" id="GO:0005634">
    <property type="term" value="C:nucleus"/>
    <property type="evidence" value="ECO:0007669"/>
    <property type="project" value="UniProtKB-SubCell"/>
</dbReference>
<dbReference type="OrthoDB" id="2506739at2759"/>
<dbReference type="AlphaFoldDB" id="A0A0L0VY15"/>
<evidence type="ECO:0000256" key="6">
    <source>
        <dbReference type="SAM" id="MobiDB-lite"/>
    </source>
</evidence>
<keyword evidence="4" id="KW-0862">Zinc</keyword>
<evidence type="ECO:0000256" key="1">
    <source>
        <dbReference type="ARBA" id="ARBA00004123"/>
    </source>
</evidence>
<evidence type="ECO:0000313" key="9">
    <source>
        <dbReference type="Proteomes" id="UP000054564"/>
    </source>
</evidence>